<comment type="caution">
    <text evidence="1">The sequence shown here is derived from an EMBL/GenBank/DDBJ whole genome shotgun (WGS) entry which is preliminary data.</text>
</comment>
<evidence type="ECO:0000313" key="2">
    <source>
        <dbReference type="Proteomes" id="UP001497623"/>
    </source>
</evidence>
<dbReference type="Proteomes" id="UP001497623">
    <property type="component" value="Unassembled WGS sequence"/>
</dbReference>
<dbReference type="EMBL" id="CAXKWB010011420">
    <property type="protein sequence ID" value="CAL4101299.1"/>
    <property type="molecule type" value="Genomic_DNA"/>
</dbReference>
<organism evidence="1 2">
    <name type="scientific">Meganyctiphanes norvegica</name>
    <name type="common">Northern krill</name>
    <name type="synonym">Thysanopoda norvegica</name>
    <dbReference type="NCBI Taxonomy" id="48144"/>
    <lineage>
        <taxon>Eukaryota</taxon>
        <taxon>Metazoa</taxon>
        <taxon>Ecdysozoa</taxon>
        <taxon>Arthropoda</taxon>
        <taxon>Crustacea</taxon>
        <taxon>Multicrustacea</taxon>
        <taxon>Malacostraca</taxon>
        <taxon>Eumalacostraca</taxon>
        <taxon>Eucarida</taxon>
        <taxon>Euphausiacea</taxon>
        <taxon>Euphausiidae</taxon>
        <taxon>Meganyctiphanes</taxon>
    </lineage>
</organism>
<evidence type="ECO:0000313" key="1">
    <source>
        <dbReference type="EMBL" id="CAL4101299.1"/>
    </source>
</evidence>
<dbReference type="SUPFAM" id="SSF52777">
    <property type="entry name" value="CoA-dependent acyltransferases"/>
    <property type="match status" value="1"/>
</dbReference>
<sequence length="536" mass="61595">MVKQTLIPRCLKGILHSCNSISPINIQRDFIGMCNYELLKNLSKLANQYLNTISSRRPLCTAASARIPHKENSNKTLYGGKDWKWLRPADIIEAEMFTWNRHKTRMGMPFLTFSSRVPISEDTFRQMLIHLRNMCPILRLCIVPRSDQLWLAEVKDMDLDFKMECEKNINEVVDNMANTGFDNSTWIVRVVPEKGEYHCAVPEVQNTLPYHYHILQLIPHSFADGAGLVLVSRKMCDILEDMLAGKPINDKVQIGELRKCDELIRKKALIKKYLVDNPEILEKEQEKLIQTIKNPILNEAFSPPNVDFVTTNNLIRSIDTSILSSFHAKCKSAGVTVSSGLLAAVNTSIVEIVRDAGIVQDFYPISFSQNVDLRRYMKVNPQMAMGMLVSGMQQASFPTGNVRKEFWEHATSLNIDSRYLLKNDSPLMQSIIRGMTLPPLDPNEICKSNSKHNYERDYSFSNMLDVTRLFYNKGNFIQITDCQSYQFQQYYNQMMFSISTYRNVSTLTLSYVTNVLNKDIAHEIMERILLIIRDKS</sequence>
<reference evidence="1 2" key="1">
    <citation type="submission" date="2024-05" db="EMBL/GenBank/DDBJ databases">
        <authorList>
            <person name="Wallberg A."/>
        </authorList>
    </citation>
    <scope>NUCLEOTIDE SEQUENCE [LARGE SCALE GENOMIC DNA]</scope>
</reference>
<name>A0AAV2QUF1_MEGNR</name>
<keyword evidence="2" id="KW-1185">Reference proteome</keyword>
<dbReference type="AlphaFoldDB" id="A0AAV2QUF1"/>
<evidence type="ECO:0008006" key="3">
    <source>
        <dbReference type="Google" id="ProtNLM"/>
    </source>
</evidence>
<dbReference type="PANTHER" id="PTHR28037">
    <property type="entry name" value="ALCOHOL O-ACETYLTRANSFERASE 1-RELATED"/>
    <property type="match status" value="1"/>
</dbReference>
<proteinExistence type="predicted"/>
<dbReference type="PANTHER" id="PTHR28037:SF1">
    <property type="entry name" value="ALCOHOL O-ACETYLTRANSFERASE 1-RELATED"/>
    <property type="match status" value="1"/>
</dbReference>
<protein>
    <recommendedName>
        <fullName evidence="3">Condensation domain-containing protein</fullName>
    </recommendedName>
</protein>
<accession>A0AAV2QUF1</accession>
<gene>
    <name evidence="1" type="ORF">MNOR_LOCUS16977</name>
</gene>
<dbReference type="InterPro" id="IPR052058">
    <property type="entry name" value="Alcohol_O-acetyltransferase"/>
</dbReference>